<keyword evidence="1" id="KW-0805">Transcription regulation</keyword>
<dbReference type="GO" id="GO:0003700">
    <property type="term" value="F:DNA-binding transcription factor activity"/>
    <property type="evidence" value="ECO:0007669"/>
    <property type="project" value="TreeGrafter"/>
</dbReference>
<dbReference type="InterPro" id="IPR014757">
    <property type="entry name" value="Tscrpt_reg_IclR_C"/>
</dbReference>
<dbReference type="KEGG" id="orn:DV701_10085"/>
<dbReference type="Proteomes" id="UP000253790">
    <property type="component" value="Chromosome"/>
</dbReference>
<keyword evidence="7" id="KW-1185">Reference proteome</keyword>
<evidence type="ECO:0000259" key="5">
    <source>
        <dbReference type="PROSITE" id="PS51078"/>
    </source>
</evidence>
<dbReference type="InterPro" id="IPR036390">
    <property type="entry name" value="WH_DNA-bd_sf"/>
</dbReference>
<name>A0A345NN12_9MICO</name>
<evidence type="ECO:0000256" key="3">
    <source>
        <dbReference type="ARBA" id="ARBA00023163"/>
    </source>
</evidence>
<evidence type="ECO:0000256" key="2">
    <source>
        <dbReference type="ARBA" id="ARBA00023125"/>
    </source>
</evidence>
<dbReference type="Gene3D" id="3.30.450.40">
    <property type="match status" value="1"/>
</dbReference>
<dbReference type="InterPro" id="IPR029016">
    <property type="entry name" value="GAF-like_dom_sf"/>
</dbReference>
<feature type="domain" description="HTH iclR-type" evidence="4">
    <location>
        <begin position="29"/>
        <end position="91"/>
    </location>
</feature>
<sequence length="266" mass="28167">MLVCGAPVVEDGSMAAVDDRTDGAARGGLGTVRNAVALLELLSEGPAYQQLTDLAERSTFSIPTVHRLLRSLVLADLVVQDPRSSRYALGPELTRLSSHYLARLPLLGALTPYLTQLRDQLGATVHVQTLVRGEVVYVDRVDGDDRGPYRDTHRVHCALETAGGRLLAARADGDEWRRAVDLADDPLAALARDCQQAWAAADHLALTPDDPMLPAEVAVPVLDGEGETVAALAANVEDAGDEAVVARVAAHLSRAARAAGRTLGHA</sequence>
<proteinExistence type="predicted"/>
<dbReference type="GO" id="GO:0045892">
    <property type="term" value="P:negative regulation of DNA-templated transcription"/>
    <property type="evidence" value="ECO:0007669"/>
    <property type="project" value="TreeGrafter"/>
</dbReference>
<dbReference type="PANTHER" id="PTHR30136:SF35">
    <property type="entry name" value="HTH-TYPE TRANSCRIPTIONAL REGULATOR RV1719"/>
    <property type="match status" value="1"/>
</dbReference>
<dbReference type="PROSITE" id="PS51078">
    <property type="entry name" value="ICLR_ED"/>
    <property type="match status" value="1"/>
</dbReference>
<dbReference type="PANTHER" id="PTHR30136">
    <property type="entry name" value="HELIX-TURN-HELIX TRANSCRIPTIONAL REGULATOR, ICLR FAMILY"/>
    <property type="match status" value="1"/>
</dbReference>
<dbReference type="SUPFAM" id="SSF55781">
    <property type="entry name" value="GAF domain-like"/>
    <property type="match status" value="1"/>
</dbReference>
<dbReference type="SMART" id="SM00346">
    <property type="entry name" value="HTH_ICLR"/>
    <property type="match status" value="1"/>
</dbReference>
<dbReference type="OrthoDB" id="9807558at2"/>
<organism evidence="6 7">
    <name type="scientific">Ornithinimicrobium avium</name>
    <dbReference type="NCBI Taxonomy" id="2283195"/>
    <lineage>
        <taxon>Bacteria</taxon>
        <taxon>Bacillati</taxon>
        <taxon>Actinomycetota</taxon>
        <taxon>Actinomycetes</taxon>
        <taxon>Micrococcales</taxon>
        <taxon>Ornithinimicrobiaceae</taxon>
        <taxon>Ornithinimicrobium</taxon>
    </lineage>
</organism>
<protein>
    <recommendedName>
        <fullName evidence="8">IclR family transcriptional regulator</fullName>
    </recommendedName>
</protein>
<dbReference type="GO" id="GO:0003677">
    <property type="term" value="F:DNA binding"/>
    <property type="evidence" value="ECO:0007669"/>
    <property type="project" value="UniProtKB-KW"/>
</dbReference>
<dbReference type="InterPro" id="IPR005471">
    <property type="entry name" value="Tscrpt_reg_IclR_N"/>
</dbReference>
<dbReference type="EMBL" id="CP031229">
    <property type="protein sequence ID" value="AXH96420.1"/>
    <property type="molecule type" value="Genomic_DNA"/>
</dbReference>
<evidence type="ECO:0000259" key="4">
    <source>
        <dbReference type="PROSITE" id="PS51077"/>
    </source>
</evidence>
<reference evidence="6 7" key="1">
    <citation type="submission" date="2018-07" db="EMBL/GenBank/DDBJ databases">
        <title>Complete genome sequencing of Ornithinimicrobium sp. AMA3305.</title>
        <authorList>
            <person name="Bae J.-W."/>
        </authorList>
    </citation>
    <scope>NUCLEOTIDE SEQUENCE [LARGE SCALE GENOMIC DNA]</scope>
    <source>
        <strain evidence="6 7">AMA3305</strain>
    </source>
</reference>
<dbReference type="InterPro" id="IPR036388">
    <property type="entry name" value="WH-like_DNA-bd_sf"/>
</dbReference>
<dbReference type="Pfam" id="PF09339">
    <property type="entry name" value="HTH_IclR"/>
    <property type="match status" value="1"/>
</dbReference>
<gene>
    <name evidence="6" type="ORF">DV701_10085</name>
</gene>
<evidence type="ECO:0000256" key="1">
    <source>
        <dbReference type="ARBA" id="ARBA00023015"/>
    </source>
</evidence>
<evidence type="ECO:0000313" key="7">
    <source>
        <dbReference type="Proteomes" id="UP000253790"/>
    </source>
</evidence>
<keyword evidence="3" id="KW-0804">Transcription</keyword>
<dbReference type="PROSITE" id="PS51077">
    <property type="entry name" value="HTH_ICLR"/>
    <property type="match status" value="1"/>
</dbReference>
<accession>A0A345NN12</accession>
<feature type="domain" description="IclR-ED" evidence="5">
    <location>
        <begin position="92"/>
        <end position="265"/>
    </location>
</feature>
<dbReference type="AlphaFoldDB" id="A0A345NN12"/>
<evidence type="ECO:0000313" key="6">
    <source>
        <dbReference type="EMBL" id="AXH96420.1"/>
    </source>
</evidence>
<dbReference type="InterPro" id="IPR050707">
    <property type="entry name" value="HTH_MetabolicPath_Reg"/>
</dbReference>
<keyword evidence="2" id="KW-0238">DNA-binding</keyword>
<evidence type="ECO:0008006" key="8">
    <source>
        <dbReference type="Google" id="ProtNLM"/>
    </source>
</evidence>
<dbReference type="SUPFAM" id="SSF46785">
    <property type="entry name" value="Winged helix' DNA-binding domain"/>
    <property type="match status" value="1"/>
</dbReference>
<dbReference type="Gene3D" id="1.10.10.10">
    <property type="entry name" value="Winged helix-like DNA-binding domain superfamily/Winged helix DNA-binding domain"/>
    <property type="match status" value="1"/>
</dbReference>